<dbReference type="RefSeq" id="WP_107509520.1">
    <property type="nucleotide sequence ID" value="NZ_JAAQPD010000010.1"/>
</dbReference>
<dbReference type="InterPro" id="IPR024072">
    <property type="entry name" value="DHFR-like_dom_sf"/>
</dbReference>
<comment type="caution">
    <text evidence="2">The sequence shown here is derived from an EMBL/GenBank/DDBJ whole genome shotgun (WGS) entry which is preliminary data.</text>
</comment>
<dbReference type="SUPFAM" id="SSF53597">
    <property type="entry name" value="Dihydrofolate reductase-like"/>
    <property type="match status" value="1"/>
</dbReference>
<gene>
    <name evidence="2" type="ORF">JJQ58_00155</name>
</gene>
<organism evidence="2 3">
    <name type="scientific">Mammaliicoccus fleurettii</name>
    <dbReference type="NCBI Taxonomy" id="150056"/>
    <lineage>
        <taxon>Bacteria</taxon>
        <taxon>Bacillati</taxon>
        <taxon>Bacillota</taxon>
        <taxon>Bacilli</taxon>
        <taxon>Bacillales</taxon>
        <taxon>Staphylococcaceae</taxon>
        <taxon>Mammaliicoccus</taxon>
    </lineage>
</organism>
<dbReference type="InterPro" id="IPR002734">
    <property type="entry name" value="RibDG_C"/>
</dbReference>
<proteinExistence type="predicted"/>
<dbReference type="InterPro" id="IPR050765">
    <property type="entry name" value="Riboflavin_Biosynth_HTPR"/>
</dbReference>
<evidence type="ECO:0000259" key="1">
    <source>
        <dbReference type="Pfam" id="PF01872"/>
    </source>
</evidence>
<protein>
    <submittedName>
        <fullName evidence="2">Dihydrofolate reductase</fullName>
    </submittedName>
</protein>
<dbReference type="Gene3D" id="3.40.430.10">
    <property type="entry name" value="Dihydrofolate Reductase, subunit A"/>
    <property type="match status" value="1"/>
</dbReference>
<sequence length="188" mass="22037">MIEKDNSRKIILDLAVTLDGFIEGENGEIDWCIMDPEMNFDDFLDQIDTIFYGRKSYEMWGDFQPSLSDSKDDKAMWSKVHSKEKYVFSKKFNFDDYHVNIIKDDIVIRVNEIKREPGKDIWLYGGSSLITSFVNYGLVDEYRLSVHPIVLGKGKPLFIDIEDRQELKLINTRTFQSGVIQLIYRNDE</sequence>
<feature type="domain" description="Bacterial bifunctional deaminase-reductase C-terminal" evidence="1">
    <location>
        <begin position="8"/>
        <end position="180"/>
    </location>
</feature>
<reference evidence="2 3" key="1">
    <citation type="submission" date="2021-05" db="EMBL/GenBank/DDBJ databases">
        <title>Staphylococcus fleurettii isolated from lake water in First Nation community in Manitoba, Canada.</title>
        <authorList>
            <person name="Bashar S."/>
            <person name="Murdock A."/>
            <person name="Patidar R."/>
            <person name="Golding G."/>
            <person name="Farenhorst A."/>
            <person name="Kumar A."/>
        </authorList>
    </citation>
    <scope>NUCLEOTIDE SEQUENCE [LARGE SCALE GENOMIC DNA]</scope>
    <source>
        <strain evidence="2 3">SF002</strain>
    </source>
</reference>
<accession>A0ABS5MJM9</accession>
<dbReference type="EMBL" id="JAGXBM010000001">
    <property type="protein sequence ID" value="MBS3695889.1"/>
    <property type="molecule type" value="Genomic_DNA"/>
</dbReference>
<dbReference type="PANTHER" id="PTHR38011:SF11">
    <property type="entry name" value="2,5-DIAMINO-6-RIBOSYLAMINO-4(3H)-PYRIMIDINONE 5'-PHOSPHATE REDUCTASE"/>
    <property type="match status" value="1"/>
</dbReference>
<evidence type="ECO:0000313" key="2">
    <source>
        <dbReference type="EMBL" id="MBS3695889.1"/>
    </source>
</evidence>
<name>A0ABS5MJM9_9STAP</name>
<dbReference type="Pfam" id="PF01872">
    <property type="entry name" value="RibD_C"/>
    <property type="match status" value="1"/>
</dbReference>
<dbReference type="Proteomes" id="UP000681586">
    <property type="component" value="Unassembled WGS sequence"/>
</dbReference>
<dbReference type="PANTHER" id="PTHR38011">
    <property type="entry name" value="DIHYDROFOLATE REDUCTASE FAMILY PROTEIN (AFU_ORTHOLOGUE AFUA_8G06820)"/>
    <property type="match status" value="1"/>
</dbReference>
<evidence type="ECO:0000313" key="3">
    <source>
        <dbReference type="Proteomes" id="UP000681586"/>
    </source>
</evidence>
<keyword evidence="3" id="KW-1185">Reference proteome</keyword>